<dbReference type="EMBL" id="DS499594">
    <property type="protein sequence ID" value="EDP55729.1"/>
    <property type="molecule type" value="Genomic_DNA"/>
</dbReference>
<proteinExistence type="predicted"/>
<evidence type="ECO:0000313" key="2">
    <source>
        <dbReference type="EMBL" id="EDP55729.1"/>
    </source>
</evidence>
<sequence length="121" mass="13615">MEETLQGHARRWTAADNEWERDLEWSAPQGASSSHGCGSLFSLRSGSWSRAGQRYVRHTGLCAGGSGRRLQSLSQRKISINIDRYIMETTVVNRVGKVASGEGHVEVRRRRSRRKFDNGNV</sequence>
<dbReference type="VEuPathDB" id="FungiDB:AFUB_004260"/>
<name>B0XNA4_ASPFC</name>
<accession>B0XNA4</accession>
<reference evidence="2 3" key="1">
    <citation type="journal article" date="2008" name="PLoS Genet.">
        <title>Genomic islands in the pathogenic filamentous fungus Aspergillus fumigatus.</title>
        <authorList>
            <person name="Fedorova N.D."/>
            <person name="Khaldi N."/>
            <person name="Joardar V.S."/>
            <person name="Maiti R."/>
            <person name="Amedeo P."/>
            <person name="Anderson M.J."/>
            <person name="Crabtree J."/>
            <person name="Silva J.C."/>
            <person name="Badger J.H."/>
            <person name="Albarraq A."/>
            <person name="Angiuoli S."/>
            <person name="Bussey H."/>
            <person name="Bowyer P."/>
            <person name="Cotty P.J."/>
            <person name="Dyer P.S."/>
            <person name="Egan A."/>
            <person name="Galens K."/>
            <person name="Fraser-Liggett C.M."/>
            <person name="Haas B.J."/>
            <person name="Inman J.M."/>
            <person name="Kent R."/>
            <person name="Lemieux S."/>
            <person name="Malavazi I."/>
            <person name="Orvis J."/>
            <person name="Roemer T."/>
            <person name="Ronning C.M."/>
            <person name="Sundaram J.P."/>
            <person name="Sutton G."/>
            <person name="Turner G."/>
            <person name="Venter J.C."/>
            <person name="White O.R."/>
            <person name="Whitty B.R."/>
            <person name="Youngman P."/>
            <person name="Wolfe K.H."/>
            <person name="Goldman G.H."/>
            <person name="Wortman J.R."/>
            <person name="Jiang B."/>
            <person name="Denning D.W."/>
            <person name="Nierman W.C."/>
        </authorList>
    </citation>
    <scope>NUCLEOTIDE SEQUENCE [LARGE SCALE GENOMIC DNA]</scope>
    <source>
        <strain evidence="3">CBS 144.89 / FGSC A1163 / CEA10</strain>
    </source>
</reference>
<evidence type="ECO:0000313" key="3">
    <source>
        <dbReference type="Proteomes" id="UP000001699"/>
    </source>
</evidence>
<protein>
    <submittedName>
        <fullName evidence="2">Uncharacterized protein</fullName>
    </submittedName>
</protein>
<organism evidence="2 3">
    <name type="scientific">Aspergillus fumigatus (strain CBS 144.89 / FGSC A1163 / CEA10)</name>
    <name type="common">Neosartorya fumigata</name>
    <dbReference type="NCBI Taxonomy" id="451804"/>
    <lineage>
        <taxon>Eukaryota</taxon>
        <taxon>Fungi</taxon>
        <taxon>Dikarya</taxon>
        <taxon>Ascomycota</taxon>
        <taxon>Pezizomycotina</taxon>
        <taxon>Eurotiomycetes</taxon>
        <taxon>Eurotiomycetidae</taxon>
        <taxon>Eurotiales</taxon>
        <taxon>Aspergillaceae</taxon>
        <taxon>Aspergillus</taxon>
        <taxon>Aspergillus subgen. Fumigati</taxon>
    </lineage>
</organism>
<evidence type="ECO:0000256" key="1">
    <source>
        <dbReference type="SAM" id="MobiDB-lite"/>
    </source>
</evidence>
<feature type="region of interest" description="Disordered" evidence="1">
    <location>
        <begin position="101"/>
        <end position="121"/>
    </location>
</feature>
<dbReference type="HOGENOM" id="CLU_2037524_0_0_1"/>
<dbReference type="AlphaFoldDB" id="B0XNA4"/>
<gene>
    <name evidence="2" type="ORF">AFUB_004260</name>
</gene>
<dbReference type="Proteomes" id="UP000001699">
    <property type="component" value="Unassembled WGS sequence"/>
</dbReference>
<keyword evidence="3" id="KW-1185">Reference proteome</keyword>